<reference evidence="2 3" key="1">
    <citation type="journal article" date="2014" name="BMC Genomics">
        <title>Comparative genome sequencing reveals chemotype-specific gene clusters in the toxigenic black mold Stachybotrys.</title>
        <authorList>
            <person name="Semeiks J."/>
            <person name="Borek D."/>
            <person name="Otwinowski Z."/>
            <person name="Grishin N.V."/>
        </authorList>
    </citation>
    <scope>NUCLEOTIDE SEQUENCE [LARGE SCALE GENOMIC DNA]</scope>
    <source>
        <strain evidence="2 3">IBT 40285</strain>
    </source>
</reference>
<dbReference type="EMBL" id="KL660833">
    <property type="protein sequence ID" value="KFA61824.1"/>
    <property type="molecule type" value="Genomic_DNA"/>
</dbReference>
<accession>A0A084QCY9</accession>
<evidence type="ECO:0008006" key="4">
    <source>
        <dbReference type="Google" id="ProtNLM"/>
    </source>
</evidence>
<dbReference type="InParanoid" id="A0A084QCY9"/>
<evidence type="ECO:0000256" key="1">
    <source>
        <dbReference type="SAM" id="SignalP"/>
    </source>
</evidence>
<protein>
    <recommendedName>
        <fullName evidence="4">TNFR-Cys domain-containing protein</fullName>
    </recommendedName>
</protein>
<proteinExistence type="predicted"/>
<dbReference type="OrthoDB" id="4941480at2759"/>
<evidence type="ECO:0000313" key="2">
    <source>
        <dbReference type="EMBL" id="KFA61824.1"/>
    </source>
</evidence>
<feature type="signal peptide" evidence="1">
    <location>
        <begin position="1"/>
        <end position="25"/>
    </location>
</feature>
<dbReference type="AlphaFoldDB" id="A0A084QCY9"/>
<gene>
    <name evidence="2" type="ORF">S40285_07537</name>
</gene>
<keyword evidence="1" id="KW-0732">Signal</keyword>
<evidence type="ECO:0000313" key="3">
    <source>
        <dbReference type="Proteomes" id="UP000028524"/>
    </source>
</evidence>
<organism evidence="2 3">
    <name type="scientific">Stachybotrys chlorohalonatus (strain IBT 40285)</name>
    <dbReference type="NCBI Taxonomy" id="1283841"/>
    <lineage>
        <taxon>Eukaryota</taxon>
        <taxon>Fungi</taxon>
        <taxon>Dikarya</taxon>
        <taxon>Ascomycota</taxon>
        <taxon>Pezizomycotina</taxon>
        <taxon>Sordariomycetes</taxon>
        <taxon>Hypocreomycetidae</taxon>
        <taxon>Hypocreales</taxon>
        <taxon>Stachybotryaceae</taxon>
        <taxon>Stachybotrys</taxon>
    </lineage>
</organism>
<feature type="chain" id="PRO_5001779257" description="TNFR-Cys domain-containing protein" evidence="1">
    <location>
        <begin position="26"/>
        <end position="182"/>
    </location>
</feature>
<dbReference type="HOGENOM" id="CLU_1636517_0_0_1"/>
<sequence>MIRLYPRAVLLGLLCVARTPTAVHGLVRRVSTTTIGPPDNCGPGAECDCSRIEDPNGDEYFRCVTNPACEHCFHTTFTMLASATTTNYNTASPGTYTETHSDGLVVVIIVTAAPSTTASPPPPGKTVSSSVLLCPAWCDCAEIEDEESEEYFQCITNPVCEVCVEPSRTTGVATGTTAATTR</sequence>
<dbReference type="Proteomes" id="UP000028524">
    <property type="component" value="Unassembled WGS sequence"/>
</dbReference>
<name>A0A084QCY9_STAC4</name>
<keyword evidence="3" id="KW-1185">Reference proteome</keyword>